<evidence type="ECO:0000256" key="13">
    <source>
        <dbReference type="SAM" id="MobiDB-lite"/>
    </source>
</evidence>
<gene>
    <name evidence="16" type="ORF">HETSPECPRED_005986</name>
</gene>
<feature type="region of interest" description="Disordered" evidence="13">
    <location>
        <begin position="1681"/>
        <end position="1718"/>
    </location>
</feature>
<evidence type="ECO:0000256" key="2">
    <source>
        <dbReference type="ARBA" id="ARBA00012009"/>
    </source>
</evidence>
<evidence type="ECO:0000259" key="14">
    <source>
        <dbReference type="PROSITE" id="PS50178"/>
    </source>
</evidence>
<comment type="catalytic activity">
    <reaction evidence="1">
        <text>a 1,2-diacyl-sn-glycero-3-phospho-(1D-myo-inositol-3-phosphate) + ATP = a 1,2-diacyl-sn-glycero-3-phospho-(1D-myo-inositol-3,5-bisphosphate) + ADP + H(+)</text>
        <dbReference type="Rhea" id="RHEA:13609"/>
        <dbReference type="ChEBI" id="CHEBI:15378"/>
        <dbReference type="ChEBI" id="CHEBI:30616"/>
        <dbReference type="ChEBI" id="CHEBI:57923"/>
        <dbReference type="ChEBI" id="CHEBI:58088"/>
        <dbReference type="ChEBI" id="CHEBI:456216"/>
        <dbReference type="EC" id="2.7.1.150"/>
    </reaction>
</comment>
<feature type="compositionally biased region" description="Basic and acidic residues" evidence="13">
    <location>
        <begin position="2528"/>
        <end position="2543"/>
    </location>
</feature>
<dbReference type="GO" id="GO:0005524">
    <property type="term" value="F:ATP binding"/>
    <property type="evidence" value="ECO:0007669"/>
    <property type="project" value="UniProtKB-UniRule"/>
</dbReference>
<evidence type="ECO:0000313" key="16">
    <source>
        <dbReference type="EMBL" id="CAF9905901.1"/>
    </source>
</evidence>
<evidence type="ECO:0000256" key="11">
    <source>
        <dbReference type="PROSITE-ProRule" id="PRU00091"/>
    </source>
</evidence>
<evidence type="ECO:0000256" key="9">
    <source>
        <dbReference type="ARBA" id="ARBA00022840"/>
    </source>
</evidence>
<evidence type="ECO:0000256" key="3">
    <source>
        <dbReference type="ARBA" id="ARBA00022679"/>
    </source>
</evidence>
<dbReference type="InterPro" id="IPR013083">
    <property type="entry name" value="Znf_RING/FYVE/PHD"/>
</dbReference>
<feature type="compositionally biased region" description="Polar residues" evidence="13">
    <location>
        <begin position="1811"/>
        <end position="1823"/>
    </location>
</feature>
<feature type="region of interest" description="Disordered" evidence="13">
    <location>
        <begin position="2068"/>
        <end position="2099"/>
    </location>
</feature>
<dbReference type="GO" id="GO:0046854">
    <property type="term" value="P:phosphatidylinositol phosphate biosynthetic process"/>
    <property type="evidence" value="ECO:0007669"/>
    <property type="project" value="TreeGrafter"/>
</dbReference>
<sequence length="2543" mass="283010">MTITRSADGESLALSSTLLSQIRRSRRGSIASLSSTSQIGKDSLAETLDQIHSAASQSDTLTTFNEYTSPPSSSAGIEGKGITSDLHGGLSGLYSRLRASVGNVKEIVTAYGDDNIEEDASTKSPRLAAPSPTPTRQRHDGIKSSSNSVFSARDELSVTGLRQLSQERTTAESFSQDRAVKQRPANLAADAAGVTSRGSSTSNIALRSPVTLPVVAAVASPAVVEFNVNAVKDKDLIEEPVEKEKAPTRHPPKSSTESHKVESKLSSNAVQHKAGQPENRKGYHPEVNLSPLPGSKVLVSGAGSFPTVEGPDTDKNNRNGHNVRSGQESASEISQKPSRQNTLKSSEMNVAIELPEDPTKAAPRDPEAHRTKDASTDETFVFGNAERKATHDNFTLGNAKSRKYQHVEIPLLKPTAAQTKSRPRAPDVSLTRASSDATATTLISTSLSRAPNQEQSHKNSQDYIQQTQARDVRLVNAVNPQARSKVLNREYWMRDENAKDCFYCGDHFSTFRRKHHCRTCGQIFDAKCTTLLSGSSFGQPGSLRVCKPCEGLIKGYDDSSDFSDDSSTRTAGLRPRHGSTGASDTLGSPVPRASPLVSEDIRRSAVQPDLGAPTMALPATRKAGGDPNRRPTILDIGPERTLARPSSSRSLKSSLSGRPHVSGHRRHNSRHLVQARFKSVNEESAPFHQSLTSDKGVNQRLPAFHDDNIIDPDLAPYLSDEDSSGEEQMSIMTALGGTGMSRSLEHDKAGLAGLLSSSKKGRSRMGDRINAGLTLASRDADNISLSSSRGANFPRSSKKRNLSVASNLHLRASPRNHRTNMIVPTVASHLQASSEVMDSSQGFSPSTPSGGPRMMRSSSMRGMAAPAVELNNASLQHVRKLLRQLLQDADFQSVSGWEKALVPILLQATDDVNPDVIRGDDIDIRHFVKIKRIPGGRPGDTSYVSGLVFSKNLALKSMPRSIAHPNILIVTFALEYARHQQHFMSLEPVIRQEREYLQNLISRISALRPQLLLVQRNVSGLALELLEKANIATAYNVKPSVLEAVSRCCQTRIISSIDKLAIKPAQAGTCASFYLKTYVHHGRKKTYTFLSGCSKELGCTIVLRGADYEVLAKVKRITEFMVYVVYNLKLETCLMRDEFALIPSSIEIGTLAAAKNTTRRPSEMPKAISKVTTGTGGTKSNPEDTNDTRVGADVSNSDVLKSKRRTFPEGEQSEVDATNDANLPDDVPMPTFYGDMVEKHKTKILSASPFVKFSQPYLLMTAREQERRLAYLKRLRDQDFLEQRNAEEDSEPLEFKLIEPDMVHSSLQQASKKVREVLHAVHDAEYDKAMHNYQTQSKQWEAYIAGKINLFDPCAHQNIAVLYSVVCTITTVPCSGPDLLTLAFYCEHEIDSDFEADCTLGQYVEELCVHANDTCTVNGCEKKMLDHHRQYVHGEAQLSVFVEPYPCRMRGLQDVILMWSCCRVCGNETQVLPMSDNSWKYSFGKYLELSFWSSDLHARAGICPHDLHRDHLRYFGYRNLAVRVHYDPITLLEIVVPRARVTWKVENDLRFRNDLFAKIEDRVNRFMVSVKNRLKSIKVDSVLSEKADACQQEVDRLTKQANDEHEALIHKLREKYMNAKYYEIIPLNGAIRYTQEKVAEWDHAFAEFDRNYFPSEKDIRRLATLQLRKIFLEREESSVPITPSDSAHVLTPEESLSEKASLDEPTALAPRTRKMSPEKAHDMLASVVEKDTTCSDPLSARSLDHHKSKPAQALSPTDSGIVQTSVEDLKRLEHQDIHHLDLAVSSKLSESIGETTATSVVENKSAEHLDSQTPGHQPSSGSSGLPVVIVPAQQRSAEDPVSKDFAFPDHNKSSGIPRPIEGHPRRSVPNLSPPLNRTQSHPSHSKNESSSTSSQQSSILPQSSSLENHGKRLPELPTLSGASGTASNPTEKRLSDRNLLSAVKSISIASHSMIPRSIGNRRADSKVSSLAKHFEQLSREFEKERLRERRQKAAKIRRSRAYPMAASKPIVEIYRNVHEAVEEREPSDEDLMSSDPSQPEHEGTSTTATHMAHNMEFQTPGEGFHAEDTAAETTEPEETHQLDSHRGSDTEGEGPRAEDDHSLLEDIQVPGTAEEHHALTPTEAQLDMKLDLPKHEKSSLMKMLTNFWAERSASGWHALDYPLNASDHIFADSDIIVREDEPSSLIAFALGSEDYQAKLRTISEEYGPSESENPSLSEEQSGESDEQIEVERSLIRSTGTHLKFQFQEGSAKMLCKVFFAEQFDAVRRKCGVSERIVESLSRCLKWDSKGGKTKSVFLKTLDDRFVLKSLSAIETQAFLRFAPAYFQIMSESLFHDLPSAIAKMLGFYQIIIKNPNTGVEFNWFLLVMENLFYDRSPTRIFDLKGSMRNRRIQSTGEQNEVLLDENMVEFIYESPLFSREHSKKLLRASVWNDTLFLSKQNVMDYSLMIAIDEERKELVVGIIDCIRTYTWDKKLEFWIKDRGKNKPTVTSPRDYKNRFREAMGRYVLQAPNCWHHFASQQDETQPMHNEDRANWKEHEAEAA</sequence>
<feature type="region of interest" description="Disordered" evidence="13">
    <location>
        <begin position="2020"/>
        <end position="2047"/>
    </location>
</feature>
<dbReference type="InterPro" id="IPR017455">
    <property type="entry name" value="Znf_FYVE-rel"/>
</dbReference>
<reference evidence="16" key="1">
    <citation type="submission" date="2021-03" db="EMBL/GenBank/DDBJ databases">
        <authorList>
            <person name="Tagirdzhanova G."/>
        </authorList>
    </citation>
    <scope>NUCLEOTIDE SEQUENCE</scope>
</reference>
<feature type="region of interest" description="Disordered" evidence="13">
    <location>
        <begin position="1155"/>
        <end position="1226"/>
    </location>
</feature>
<dbReference type="Gene3D" id="3.30.810.10">
    <property type="entry name" value="2-Layer Sandwich"/>
    <property type="match status" value="1"/>
</dbReference>
<dbReference type="EMBL" id="CAJPDS010000004">
    <property type="protein sequence ID" value="CAF9905901.1"/>
    <property type="molecule type" value="Genomic_DNA"/>
</dbReference>
<accession>A0A8H3EN54</accession>
<dbReference type="PANTHER" id="PTHR45748">
    <property type="entry name" value="1-PHOSPHATIDYLINOSITOL 3-PHOSPHATE 5-KINASE-RELATED"/>
    <property type="match status" value="1"/>
</dbReference>
<dbReference type="PROSITE" id="PS51455">
    <property type="entry name" value="PIPK"/>
    <property type="match status" value="1"/>
</dbReference>
<dbReference type="SUPFAM" id="SSF52029">
    <property type="entry name" value="GroEL apical domain-like"/>
    <property type="match status" value="1"/>
</dbReference>
<keyword evidence="3 12" id="KW-0808">Transferase</keyword>
<feature type="compositionally biased region" description="Polar residues" evidence="13">
    <location>
        <begin position="1869"/>
        <end position="1878"/>
    </location>
</feature>
<feature type="region of interest" description="Disordered" evidence="13">
    <location>
        <begin position="238"/>
        <end position="374"/>
    </location>
</feature>
<feature type="domain" description="PIPK" evidence="15">
    <location>
        <begin position="2178"/>
        <end position="2507"/>
    </location>
</feature>
<dbReference type="Pfam" id="PF01504">
    <property type="entry name" value="PIP5K"/>
    <property type="match status" value="1"/>
</dbReference>
<keyword evidence="4" id="KW-0479">Metal-binding</keyword>
<feature type="region of interest" description="Disordered" evidence="13">
    <location>
        <begin position="161"/>
        <end position="201"/>
    </location>
</feature>
<feature type="compositionally biased region" description="Polar residues" evidence="13">
    <location>
        <begin position="319"/>
        <end position="348"/>
    </location>
</feature>
<feature type="compositionally biased region" description="Basic residues" evidence="13">
    <location>
        <begin position="661"/>
        <end position="670"/>
    </location>
</feature>
<dbReference type="GO" id="GO:0008270">
    <property type="term" value="F:zinc ion binding"/>
    <property type="evidence" value="ECO:0007669"/>
    <property type="project" value="UniProtKB-KW"/>
</dbReference>
<dbReference type="CDD" id="cd03334">
    <property type="entry name" value="Fab1_TCP"/>
    <property type="match status" value="1"/>
</dbReference>
<dbReference type="InterPro" id="IPR027409">
    <property type="entry name" value="GroEL-like_apical_dom_sf"/>
</dbReference>
<dbReference type="InterPro" id="IPR002423">
    <property type="entry name" value="Cpn60/GroEL/TCP-1"/>
</dbReference>
<feature type="region of interest" description="Disordered" evidence="13">
    <location>
        <begin position="415"/>
        <end position="436"/>
    </location>
</feature>
<feature type="compositionally biased region" description="Basic and acidic residues" evidence="13">
    <location>
        <begin position="2077"/>
        <end position="2099"/>
    </location>
</feature>
<dbReference type="Gene3D" id="3.30.800.10">
    <property type="entry name" value="Phosphatidylinositol Phosphate Kinase II Beta"/>
    <property type="match status" value="1"/>
</dbReference>
<feature type="compositionally biased region" description="Basic and acidic residues" evidence="13">
    <location>
        <begin position="1836"/>
        <end position="1852"/>
    </location>
</feature>
<dbReference type="Pfam" id="PF01363">
    <property type="entry name" value="FYVE"/>
    <property type="match status" value="1"/>
</dbReference>
<dbReference type="EC" id="2.7.1.150" evidence="2"/>
<evidence type="ECO:0000256" key="12">
    <source>
        <dbReference type="PROSITE-ProRule" id="PRU00781"/>
    </source>
</evidence>
<evidence type="ECO:0000256" key="6">
    <source>
        <dbReference type="ARBA" id="ARBA00022771"/>
    </source>
</evidence>
<feature type="compositionally biased region" description="Low complexity" evidence="13">
    <location>
        <begin position="1888"/>
        <end position="1907"/>
    </location>
</feature>
<dbReference type="PROSITE" id="PS50178">
    <property type="entry name" value="ZF_FYVE"/>
    <property type="match status" value="1"/>
</dbReference>
<feature type="region of interest" description="Disordered" evidence="13">
    <location>
        <begin position="2519"/>
        <end position="2543"/>
    </location>
</feature>
<feature type="compositionally biased region" description="Polar residues" evidence="13">
    <location>
        <begin position="1920"/>
        <end position="1929"/>
    </location>
</feature>
<dbReference type="OrthoDB" id="158357at2759"/>
<feature type="compositionally biased region" description="Basic and acidic residues" evidence="13">
    <location>
        <begin position="238"/>
        <end position="247"/>
    </location>
</feature>
<feature type="region of interest" description="Disordered" evidence="13">
    <location>
        <begin position="1806"/>
        <end position="1936"/>
    </location>
</feature>
<dbReference type="InterPro" id="IPR002498">
    <property type="entry name" value="PInositol-4-P-4/5-kinase_core"/>
</dbReference>
<dbReference type="InterPro" id="IPR011011">
    <property type="entry name" value="Znf_FYVE_PHD"/>
</dbReference>
<dbReference type="Pfam" id="PF00118">
    <property type="entry name" value="Cpn60_TCP1"/>
    <property type="match status" value="1"/>
</dbReference>
<evidence type="ECO:0000256" key="10">
    <source>
        <dbReference type="ARBA" id="ARBA00075294"/>
    </source>
</evidence>
<dbReference type="InterPro" id="IPR044769">
    <property type="entry name" value="PIKfyve_PIPKc"/>
</dbReference>
<protein>
    <recommendedName>
        <fullName evidence="2">1-phosphatidylinositol-3-phosphate 5-kinase</fullName>
        <ecNumber evidence="2">2.7.1.150</ecNumber>
    </recommendedName>
    <alternativeName>
        <fullName evidence="10">Type III PIP kinase</fullName>
    </alternativeName>
</protein>
<feature type="compositionally biased region" description="Polar residues" evidence="13">
    <location>
        <begin position="835"/>
        <end position="847"/>
    </location>
</feature>
<keyword evidence="8" id="KW-0862">Zinc</keyword>
<feature type="compositionally biased region" description="Low complexity" evidence="13">
    <location>
        <begin position="848"/>
        <end position="857"/>
    </location>
</feature>
<comment type="caution">
    <text evidence="16">The sequence shown here is derived from an EMBL/GenBank/DDBJ whole genome shotgun (WGS) entry which is preliminary data.</text>
</comment>
<dbReference type="GO" id="GO:0000329">
    <property type="term" value="C:fungal-type vacuole membrane"/>
    <property type="evidence" value="ECO:0007669"/>
    <property type="project" value="TreeGrafter"/>
</dbReference>
<keyword evidence="7 12" id="KW-0418">Kinase</keyword>
<name>A0A8H3EN54_9LECA</name>
<feature type="compositionally biased region" description="Low complexity" evidence="13">
    <location>
        <begin position="646"/>
        <end position="656"/>
    </location>
</feature>
<dbReference type="InterPro" id="IPR027484">
    <property type="entry name" value="PInositol-4-P-5-kinase_N"/>
</dbReference>
<dbReference type="FunFam" id="3.30.810.10:FF:000001">
    <property type="entry name" value="1-phosphatidylinositol 3-phosphate 5-kinase FAB1"/>
    <property type="match status" value="1"/>
</dbReference>
<feature type="compositionally biased region" description="Polar residues" evidence="13">
    <location>
        <begin position="161"/>
        <end position="176"/>
    </location>
</feature>
<evidence type="ECO:0000256" key="7">
    <source>
        <dbReference type="ARBA" id="ARBA00022777"/>
    </source>
</evidence>
<feature type="region of interest" description="Disordered" evidence="13">
    <location>
        <begin position="116"/>
        <end position="149"/>
    </location>
</feature>
<dbReference type="InterPro" id="IPR000306">
    <property type="entry name" value="Znf_FYVE"/>
</dbReference>
<organism evidence="16 17">
    <name type="scientific">Heterodermia speciosa</name>
    <dbReference type="NCBI Taxonomy" id="116794"/>
    <lineage>
        <taxon>Eukaryota</taxon>
        <taxon>Fungi</taxon>
        <taxon>Dikarya</taxon>
        <taxon>Ascomycota</taxon>
        <taxon>Pezizomycotina</taxon>
        <taxon>Lecanoromycetes</taxon>
        <taxon>OSLEUM clade</taxon>
        <taxon>Lecanoromycetidae</taxon>
        <taxon>Caliciales</taxon>
        <taxon>Physciaceae</taxon>
        <taxon>Heterodermia</taxon>
    </lineage>
</organism>
<dbReference type="GO" id="GO:0000285">
    <property type="term" value="F:1-phosphatidylinositol-3-phosphate 5-kinase activity"/>
    <property type="evidence" value="ECO:0007669"/>
    <property type="project" value="UniProtKB-EC"/>
</dbReference>
<dbReference type="FunFam" id="3.30.800.10:FF:000005">
    <property type="entry name" value="1-phosphatidylinositol-3-phosphate 5-kinase (Fab1)"/>
    <property type="match status" value="1"/>
</dbReference>
<feature type="region of interest" description="Disordered" evidence="13">
    <location>
        <begin position="835"/>
        <end position="857"/>
    </location>
</feature>
<dbReference type="SMART" id="SM00330">
    <property type="entry name" value="PIPKc"/>
    <property type="match status" value="1"/>
</dbReference>
<dbReference type="InterPro" id="IPR027483">
    <property type="entry name" value="PInositol-4-P-4/5-kinase_C_sf"/>
</dbReference>
<evidence type="ECO:0000313" key="17">
    <source>
        <dbReference type="Proteomes" id="UP000664521"/>
    </source>
</evidence>
<feature type="compositionally biased region" description="Basic and acidic residues" evidence="13">
    <location>
        <begin position="357"/>
        <end position="374"/>
    </location>
</feature>
<dbReference type="Proteomes" id="UP000664521">
    <property type="component" value="Unassembled WGS sequence"/>
</dbReference>
<keyword evidence="6 11" id="KW-0863">Zinc-finger</keyword>
<evidence type="ECO:0000256" key="4">
    <source>
        <dbReference type="ARBA" id="ARBA00022723"/>
    </source>
</evidence>
<keyword evidence="5 12" id="KW-0547">Nucleotide-binding</keyword>
<proteinExistence type="predicted"/>
<dbReference type="FunFam" id="3.30.40.10:FF:000283">
    <property type="entry name" value="1-phosphatidylinositol-3-phosphate 5-kinase (Fab1)"/>
    <property type="match status" value="1"/>
</dbReference>
<dbReference type="Gene3D" id="3.30.40.10">
    <property type="entry name" value="Zinc/RING finger domain, C3HC4 (zinc finger)"/>
    <property type="match status" value="1"/>
</dbReference>
<dbReference type="GO" id="GO:0010008">
    <property type="term" value="C:endosome membrane"/>
    <property type="evidence" value="ECO:0007669"/>
    <property type="project" value="TreeGrafter"/>
</dbReference>
<dbReference type="SUPFAM" id="SSF56104">
    <property type="entry name" value="SAICAR synthase-like"/>
    <property type="match status" value="1"/>
</dbReference>
<dbReference type="PANTHER" id="PTHR45748:SF7">
    <property type="entry name" value="1-PHOSPHATIDYLINOSITOL 3-PHOSPHATE 5-KINASE-RELATED"/>
    <property type="match status" value="1"/>
</dbReference>
<evidence type="ECO:0000256" key="8">
    <source>
        <dbReference type="ARBA" id="ARBA00022833"/>
    </source>
</evidence>
<evidence type="ECO:0000256" key="5">
    <source>
        <dbReference type="ARBA" id="ARBA00022741"/>
    </source>
</evidence>
<feature type="region of interest" description="Disordered" evidence="13">
    <location>
        <begin position="2205"/>
        <end position="2229"/>
    </location>
</feature>
<keyword evidence="9 12" id="KW-0067">ATP-binding</keyword>
<evidence type="ECO:0000259" key="15">
    <source>
        <dbReference type="PROSITE" id="PS51455"/>
    </source>
</evidence>
<dbReference type="SMART" id="SM00064">
    <property type="entry name" value="FYVE"/>
    <property type="match status" value="1"/>
</dbReference>
<feature type="domain" description="FYVE-type" evidence="14">
    <location>
        <begin position="495"/>
        <end position="554"/>
    </location>
</feature>
<keyword evidence="17" id="KW-1185">Reference proteome</keyword>
<evidence type="ECO:0000256" key="1">
    <source>
        <dbReference type="ARBA" id="ARBA00000768"/>
    </source>
</evidence>
<feature type="compositionally biased region" description="Low complexity" evidence="13">
    <location>
        <begin position="2209"/>
        <end position="2219"/>
    </location>
</feature>
<dbReference type="FunFam" id="3.50.7.10:FF:000007">
    <property type="entry name" value="1-phosphatidylinositol 3-phosphate 5-kinase isoform X1"/>
    <property type="match status" value="1"/>
</dbReference>
<dbReference type="CDD" id="cd17300">
    <property type="entry name" value="PIPKc_PIKfyve"/>
    <property type="match status" value="1"/>
</dbReference>
<dbReference type="SUPFAM" id="SSF57903">
    <property type="entry name" value="FYVE/PHD zinc finger"/>
    <property type="match status" value="1"/>
</dbReference>
<feature type="region of interest" description="Disordered" evidence="13">
    <location>
        <begin position="558"/>
        <end position="670"/>
    </location>
</feature>
<dbReference type="Gene3D" id="3.50.7.10">
    <property type="entry name" value="GroEL"/>
    <property type="match status" value="1"/>
</dbReference>
<feature type="region of interest" description="Disordered" evidence="13">
    <location>
        <begin position="1730"/>
        <end position="1760"/>
    </location>
</feature>